<protein>
    <submittedName>
        <fullName evidence="2">Uncharacterized protein</fullName>
    </submittedName>
</protein>
<feature type="region of interest" description="Disordered" evidence="1">
    <location>
        <begin position="141"/>
        <end position="167"/>
    </location>
</feature>
<gene>
    <name evidence="2" type="ORF">PODLI_1B026129</name>
</gene>
<evidence type="ECO:0000313" key="2">
    <source>
        <dbReference type="EMBL" id="CAI5777708.1"/>
    </source>
</evidence>
<dbReference type="Proteomes" id="UP001178461">
    <property type="component" value="Chromosome 6"/>
</dbReference>
<accession>A0AA35KIY8</accession>
<proteinExistence type="predicted"/>
<name>A0AA35KIY8_9SAUR</name>
<evidence type="ECO:0000256" key="1">
    <source>
        <dbReference type="SAM" id="MobiDB-lite"/>
    </source>
</evidence>
<dbReference type="AlphaFoldDB" id="A0AA35KIY8"/>
<reference evidence="2" key="1">
    <citation type="submission" date="2022-12" db="EMBL/GenBank/DDBJ databases">
        <authorList>
            <person name="Alioto T."/>
            <person name="Alioto T."/>
            <person name="Gomez Garrido J."/>
        </authorList>
    </citation>
    <scope>NUCLEOTIDE SEQUENCE</scope>
</reference>
<feature type="non-terminal residue" evidence="2">
    <location>
        <position position="1"/>
    </location>
</feature>
<organism evidence="2 3">
    <name type="scientific">Podarcis lilfordi</name>
    <name type="common">Lilford's wall lizard</name>
    <dbReference type="NCBI Taxonomy" id="74358"/>
    <lineage>
        <taxon>Eukaryota</taxon>
        <taxon>Metazoa</taxon>
        <taxon>Chordata</taxon>
        <taxon>Craniata</taxon>
        <taxon>Vertebrata</taxon>
        <taxon>Euteleostomi</taxon>
        <taxon>Lepidosauria</taxon>
        <taxon>Squamata</taxon>
        <taxon>Bifurcata</taxon>
        <taxon>Unidentata</taxon>
        <taxon>Episquamata</taxon>
        <taxon>Laterata</taxon>
        <taxon>Lacertibaenia</taxon>
        <taxon>Lacertidae</taxon>
        <taxon>Podarcis</taxon>
    </lineage>
</organism>
<keyword evidence="3" id="KW-1185">Reference proteome</keyword>
<dbReference type="EMBL" id="OX395131">
    <property type="protein sequence ID" value="CAI5777708.1"/>
    <property type="molecule type" value="Genomic_DNA"/>
</dbReference>
<sequence length="167" mass="17383">LGRNPPPASEQLPQLTAQECHGFCSEHVIGSHPAKPAACLAHTAKTSPLPPSPPPSLLRLAGAATNPPGPLAPVIRVDGGEPTDVKRAGGRRAPIGLRGCQLLERGEGAYMQAPPLTLLFWQAALSPSPVQLQCKQWQREVAVGGPGEQEKGLDPRRGKKPGSGGGR</sequence>
<evidence type="ECO:0000313" key="3">
    <source>
        <dbReference type="Proteomes" id="UP001178461"/>
    </source>
</evidence>